<sequence length="94" mass="10745">MGFEPTPTRVDCDMKQAPWTAPPSNIELLETEERDLVMEKQSIYQLTPSVYELSVPSEKVHSALDLGQITGTKDQRYHHRTQKPVLSYLEDGEI</sequence>
<comment type="caution">
    <text evidence="2">The sequence shown here is derived from an EMBL/GenBank/DDBJ whole genome shotgun (WGS) entry which is preliminary data.</text>
</comment>
<evidence type="ECO:0000256" key="1">
    <source>
        <dbReference type="SAM" id="MobiDB-lite"/>
    </source>
</evidence>
<reference evidence="2" key="1">
    <citation type="journal article" date="2023" name="G3 (Bethesda)">
        <title>A reference genome for the long-term kleptoplast-retaining sea slug Elysia crispata morphotype clarki.</title>
        <authorList>
            <person name="Eastman K.E."/>
            <person name="Pendleton A.L."/>
            <person name="Shaikh M.A."/>
            <person name="Suttiyut T."/>
            <person name="Ogas R."/>
            <person name="Tomko P."/>
            <person name="Gavelis G."/>
            <person name="Widhalm J.R."/>
            <person name="Wisecaver J.H."/>
        </authorList>
    </citation>
    <scope>NUCLEOTIDE SEQUENCE</scope>
    <source>
        <strain evidence="2">ECLA1</strain>
    </source>
</reference>
<gene>
    <name evidence="2" type="ORF">RRG08_020582</name>
</gene>
<name>A0AAE1DSX1_9GAST</name>
<accession>A0AAE1DSX1</accession>
<feature type="region of interest" description="Disordered" evidence="1">
    <location>
        <begin position="75"/>
        <end position="94"/>
    </location>
</feature>
<dbReference type="AlphaFoldDB" id="A0AAE1DSX1"/>
<organism evidence="2 3">
    <name type="scientific">Elysia crispata</name>
    <name type="common">lettuce slug</name>
    <dbReference type="NCBI Taxonomy" id="231223"/>
    <lineage>
        <taxon>Eukaryota</taxon>
        <taxon>Metazoa</taxon>
        <taxon>Spiralia</taxon>
        <taxon>Lophotrochozoa</taxon>
        <taxon>Mollusca</taxon>
        <taxon>Gastropoda</taxon>
        <taxon>Heterobranchia</taxon>
        <taxon>Euthyneura</taxon>
        <taxon>Panpulmonata</taxon>
        <taxon>Sacoglossa</taxon>
        <taxon>Placobranchoidea</taxon>
        <taxon>Plakobranchidae</taxon>
        <taxon>Elysia</taxon>
    </lineage>
</organism>
<proteinExistence type="predicted"/>
<dbReference type="EMBL" id="JAWDGP010002576">
    <property type="protein sequence ID" value="KAK3781891.1"/>
    <property type="molecule type" value="Genomic_DNA"/>
</dbReference>
<evidence type="ECO:0000313" key="3">
    <source>
        <dbReference type="Proteomes" id="UP001283361"/>
    </source>
</evidence>
<keyword evidence="3" id="KW-1185">Reference proteome</keyword>
<evidence type="ECO:0000313" key="2">
    <source>
        <dbReference type="EMBL" id="KAK3781891.1"/>
    </source>
</evidence>
<protein>
    <submittedName>
        <fullName evidence="2">Uncharacterized protein</fullName>
    </submittedName>
</protein>
<dbReference type="Proteomes" id="UP001283361">
    <property type="component" value="Unassembled WGS sequence"/>
</dbReference>